<dbReference type="EMBL" id="JAPMOU010000078">
    <property type="protein sequence ID" value="MDE1465698.1"/>
    <property type="molecule type" value="Genomic_DNA"/>
</dbReference>
<gene>
    <name evidence="1" type="ORF">ORQ98_27420</name>
</gene>
<comment type="caution">
    <text evidence="1">The sequence shown here is derived from an EMBL/GenBank/DDBJ whole genome shotgun (WGS) entry which is preliminary data.</text>
</comment>
<evidence type="ECO:0000313" key="1">
    <source>
        <dbReference type="EMBL" id="MDE1465698.1"/>
    </source>
</evidence>
<reference evidence="1 2" key="1">
    <citation type="submission" date="2022-11" db="EMBL/GenBank/DDBJ databases">
        <title>Spartinivicinus poritis sp. nov., isolated from scleractinian coral Porites lutea.</title>
        <authorList>
            <person name="Zhang G."/>
            <person name="Cai L."/>
            <person name="Wei Q."/>
        </authorList>
    </citation>
    <scope>NUCLEOTIDE SEQUENCE [LARGE SCALE GENOMIC DNA]</scope>
    <source>
        <strain evidence="1 2">A2-2</strain>
    </source>
</reference>
<accession>A0ABT5UH61</accession>
<sequence>MKVSYSKNITEKHPNPDGRRAEFQFALTDYQPKKGNSSAGVKHSHSENAVRLAWWNADGTFDPISSAELPEWAVKDLIKLCAQKDFINIEDINELTIEFKKSIERQLKEKT</sequence>
<dbReference type="RefSeq" id="WP_274692001.1">
    <property type="nucleotide sequence ID" value="NZ_JAPMOU010000078.1"/>
</dbReference>
<keyword evidence="2" id="KW-1185">Reference proteome</keyword>
<protein>
    <submittedName>
        <fullName evidence="1">Uncharacterized protein</fullName>
    </submittedName>
</protein>
<proteinExistence type="predicted"/>
<dbReference type="Proteomes" id="UP001528823">
    <property type="component" value="Unassembled WGS sequence"/>
</dbReference>
<organism evidence="1 2">
    <name type="scientific">Spartinivicinus poritis</name>
    <dbReference type="NCBI Taxonomy" id="2994640"/>
    <lineage>
        <taxon>Bacteria</taxon>
        <taxon>Pseudomonadati</taxon>
        <taxon>Pseudomonadota</taxon>
        <taxon>Gammaproteobacteria</taxon>
        <taxon>Oceanospirillales</taxon>
        <taxon>Zooshikellaceae</taxon>
        <taxon>Spartinivicinus</taxon>
    </lineage>
</organism>
<evidence type="ECO:0000313" key="2">
    <source>
        <dbReference type="Proteomes" id="UP001528823"/>
    </source>
</evidence>
<name>A0ABT5UH61_9GAMM</name>